<proteinExistence type="predicted"/>
<dbReference type="EMBL" id="BPLQ01007167">
    <property type="protein sequence ID" value="GIY28324.1"/>
    <property type="molecule type" value="Genomic_DNA"/>
</dbReference>
<dbReference type="AlphaFoldDB" id="A0AAV4S2W8"/>
<sequence>MMRALPAVPLSARGFLITTECPKKPRDEASPEGRRARNAGMLPGTRFQASLTVKTSFCFFFFESFSLSDTTQLCVYISSALEDSRWIAQISY</sequence>
<dbReference type="Proteomes" id="UP001054837">
    <property type="component" value="Unassembled WGS sequence"/>
</dbReference>
<organism evidence="1 2">
    <name type="scientific">Caerostris darwini</name>
    <dbReference type="NCBI Taxonomy" id="1538125"/>
    <lineage>
        <taxon>Eukaryota</taxon>
        <taxon>Metazoa</taxon>
        <taxon>Ecdysozoa</taxon>
        <taxon>Arthropoda</taxon>
        <taxon>Chelicerata</taxon>
        <taxon>Arachnida</taxon>
        <taxon>Araneae</taxon>
        <taxon>Araneomorphae</taxon>
        <taxon>Entelegynae</taxon>
        <taxon>Araneoidea</taxon>
        <taxon>Araneidae</taxon>
        <taxon>Caerostris</taxon>
    </lineage>
</organism>
<accession>A0AAV4S2W8</accession>
<protein>
    <submittedName>
        <fullName evidence="1">Uncharacterized protein</fullName>
    </submittedName>
</protein>
<keyword evidence="2" id="KW-1185">Reference proteome</keyword>
<reference evidence="1 2" key="1">
    <citation type="submission" date="2021-06" db="EMBL/GenBank/DDBJ databases">
        <title>Caerostris darwini draft genome.</title>
        <authorList>
            <person name="Kono N."/>
            <person name="Arakawa K."/>
        </authorList>
    </citation>
    <scope>NUCLEOTIDE SEQUENCE [LARGE SCALE GENOMIC DNA]</scope>
</reference>
<gene>
    <name evidence="1" type="ORF">CDAR_230711</name>
</gene>
<evidence type="ECO:0000313" key="1">
    <source>
        <dbReference type="EMBL" id="GIY28324.1"/>
    </source>
</evidence>
<comment type="caution">
    <text evidence="1">The sequence shown here is derived from an EMBL/GenBank/DDBJ whole genome shotgun (WGS) entry which is preliminary data.</text>
</comment>
<name>A0AAV4S2W8_9ARAC</name>
<evidence type="ECO:0000313" key="2">
    <source>
        <dbReference type="Proteomes" id="UP001054837"/>
    </source>
</evidence>